<comment type="similarity">
    <text evidence="3 10">Belongs to the D-isomer specific 2-hydroxyacid dehydrogenase family.</text>
</comment>
<dbReference type="CDD" id="cd04902">
    <property type="entry name" value="ACT_3PGDH-xct"/>
    <property type="match status" value="1"/>
</dbReference>
<dbReference type="SUPFAM" id="SSF143548">
    <property type="entry name" value="Serine metabolism enzymes domain"/>
    <property type="match status" value="1"/>
</dbReference>
<keyword evidence="10" id="KW-0028">Amino-acid biosynthesis</keyword>
<dbReference type="GO" id="GO:0006564">
    <property type="term" value="P:L-serine biosynthetic process"/>
    <property type="evidence" value="ECO:0007669"/>
    <property type="project" value="UniProtKB-UniRule"/>
</dbReference>
<dbReference type="GO" id="GO:0051287">
    <property type="term" value="F:NAD binding"/>
    <property type="evidence" value="ECO:0007669"/>
    <property type="project" value="UniProtKB-UniRule"/>
</dbReference>
<evidence type="ECO:0000256" key="10">
    <source>
        <dbReference type="RuleBase" id="RU363003"/>
    </source>
</evidence>
<sequence>MARVLITEELAERGLARLRDEGHEVDVRLGLTPEQLLEVVPGAAALVIRSETQVTAEVLEAGTDLVVVGRAGIGLDNVDVAAATRRGVMVCNAPLSNIVTAAEHTMALLLSSARNVPQASAALKQGKWERSKWTGVEVHGKTLGLLGLGRIGTLVAQRAYAFGMRLVAWDPWMSPERARKLGVELMELEEVVREADFISIHLLKSPESVGLVGEDLLALAKPSLRIVNVARGGIIDEAALATAISEGRIAGAAIDVFAKEPTTESPLFGLPSVVVTPHLGASTAEAQDKAGETIGEQVSLALAGEFVPYAVNVDASEAAEAVRPFLPLAERLGRTWASLEDGQPKSLAIDYQGQLADYDTRILSLAVLKGVLAAHGTEPVSYVNAPQLAEARGIDVQESRTAAAHDYVNLITLRGDGHSLAGSLFGLRDEARLVMVDDHTVDIPPARHMVFVRNDDRPGMIGLVGATMGRAGINISDMDVGRSPSGVAALMVLSTDRALPPEVITELQSADGILQVATVSQE</sequence>
<dbReference type="PROSITE" id="PS51671">
    <property type="entry name" value="ACT"/>
    <property type="match status" value="1"/>
</dbReference>
<protein>
    <recommendedName>
        <fullName evidence="4 10">D-3-phosphoglycerate dehydrogenase</fullName>
        <ecNumber evidence="10">1.1.1.95</ecNumber>
    </recommendedName>
</protein>
<dbReference type="InterPro" id="IPR029753">
    <property type="entry name" value="D-isomer_DH_CS"/>
</dbReference>
<dbReference type="PANTHER" id="PTHR42789">
    <property type="entry name" value="D-ISOMER SPECIFIC 2-HYDROXYACID DEHYDROGENASE FAMILY PROTEIN (AFU_ORTHOLOGUE AFUA_6G10090)"/>
    <property type="match status" value="1"/>
</dbReference>
<accession>A0A6J4HPU2</accession>
<dbReference type="EMBL" id="CADCTB010000070">
    <property type="protein sequence ID" value="CAA9228539.1"/>
    <property type="molecule type" value="Genomic_DNA"/>
</dbReference>
<evidence type="ECO:0000256" key="5">
    <source>
        <dbReference type="ARBA" id="ARBA00023002"/>
    </source>
</evidence>
<keyword evidence="7 10" id="KW-0718">Serine biosynthesis</keyword>
<dbReference type="SUPFAM" id="SSF52283">
    <property type="entry name" value="Formate/glycerate dehydrogenase catalytic domain-like"/>
    <property type="match status" value="1"/>
</dbReference>
<dbReference type="PROSITE" id="PS00671">
    <property type="entry name" value="D_2_HYDROXYACID_DH_3"/>
    <property type="match status" value="1"/>
</dbReference>
<comment type="function">
    <text evidence="1">Catalyzes the reversible oxidation of 3-phospho-D-glycerate to 3-phosphonooxypyruvate, the first step of the phosphorylated L-serine biosynthesis pathway. Also catalyzes the reversible oxidation of 2-hydroxyglutarate to 2-oxoglutarate.</text>
</comment>
<dbReference type="UniPathway" id="UPA00135">
    <property type="reaction ID" value="UER00196"/>
</dbReference>
<dbReference type="Gene3D" id="3.40.50.720">
    <property type="entry name" value="NAD(P)-binding Rossmann-like Domain"/>
    <property type="match status" value="2"/>
</dbReference>
<proteinExistence type="inferred from homology"/>
<reference evidence="12" key="1">
    <citation type="submission" date="2020-02" db="EMBL/GenBank/DDBJ databases">
        <authorList>
            <person name="Meier V. D."/>
        </authorList>
    </citation>
    <scope>NUCLEOTIDE SEQUENCE</scope>
    <source>
        <strain evidence="12">AVDCRST_MAG10</strain>
    </source>
</reference>
<evidence type="ECO:0000259" key="11">
    <source>
        <dbReference type="PROSITE" id="PS51671"/>
    </source>
</evidence>
<evidence type="ECO:0000256" key="1">
    <source>
        <dbReference type="ARBA" id="ARBA00003800"/>
    </source>
</evidence>
<dbReference type="EC" id="1.1.1.95" evidence="10"/>
<evidence type="ECO:0000256" key="9">
    <source>
        <dbReference type="ARBA" id="ARBA00048731"/>
    </source>
</evidence>
<keyword evidence="6 10" id="KW-0520">NAD</keyword>
<comment type="pathway">
    <text evidence="2 10">Amino-acid biosynthesis; L-serine biosynthesis; L-serine from 3-phospho-D-glycerate: step 1/3.</text>
</comment>
<evidence type="ECO:0000256" key="2">
    <source>
        <dbReference type="ARBA" id="ARBA00005216"/>
    </source>
</evidence>
<dbReference type="FunFam" id="3.40.50.720:FF:000021">
    <property type="entry name" value="D-3-phosphoglycerate dehydrogenase"/>
    <property type="match status" value="1"/>
</dbReference>
<dbReference type="NCBIfam" id="TIGR01327">
    <property type="entry name" value="PGDH"/>
    <property type="match status" value="1"/>
</dbReference>
<dbReference type="AlphaFoldDB" id="A0A6J4HPU2"/>
<dbReference type="PANTHER" id="PTHR42789:SF1">
    <property type="entry name" value="D-ISOMER SPECIFIC 2-HYDROXYACID DEHYDROGENASE FAMILY PROTEIN (AFU_ORTHOLOGUE AFUA_6G10090)"/>
    <property type="match status" value="1"/>
</dbReference>
<evidence type="ECO:0000313" key="12">
    <source>
        <dbReference type="EMBL" id="CAA9228539.1"/>
    </source>
</evidence>
<comment type="catalytic activity">
    <reaction evidence="8">
        <text>(R)-2-hydroxyglutarate + NAD(+) = 2-oxoglutarate + NADH + H(+)</text>
        <dbReference type="Rhea" id="RHEA:49612"/>
        <dbReference type="ChEBI" id="CHEBI:15378"/>
        <dbReference type="ChEBI" id="CHEBI:15801"/>
        <dbReference type="ChEBI" id="CHEBI:16810"/>
        <dbReference type="ChEBI" id="CHEBI:57540"/>
        <dbReference type="ChEBI" id="CHEBI:57945"/>
        <dbReference type="EC" id="1.1.1.399"/>
    </reaction>
</comment>
<dbReference type="GO" id="GO:0004617">
    <property type="term" value="F:phosphoglycerate dehydrogenase activity"/>
    <property type="evidence" value="ECO:0007669"/>
    <property type="project" value="UniProtKB-UniRule"/>
</dbReference>
<dbReference type="InterPro" id="IPR036291">
    <property type="entry name" value="NAD(P)-bd_dom_sf"/>
</dbReference>
<evidence type="ECO:0000256" key="8">
    <source>
        <dbReference type="ARBA" id="ARBA00048126"/>
    </source>
</evidence>
<dbReference type="Pfam" id="PF00389">
    <property type="entry name" value="2-Hacid_dh"/>
    <property type="match status" value="1"/>
</dbReference>
<gene>
    <name evidence="12" type="ORF">AVDCRST_MAG10-1046</name>
</gene>
<dbReference type="InterPro" id="IPR006236">
    <property type="entry name" value="PGDH"/>
</dbReference>
<dbReference type="InterPro" id="IPR002912">
    <property type="entry name" value="ACT_dom"/>
</dbReference>
<dbReference type="Gene3D" id="3.30.70.260">
    <property type="match status" value="1"/>
</dbReference>
<evidence type="ECO:0000256" key="6">
    <source>
        <dbReference type="ARBA" id="ARBA00023027"/>
    </source>
</evidence>
<dbReference type="InterPro" id="IPR050857">
    <property type="entry name" value="D-2-hydroxyacid_DH"/>
</dbReference>
<dbReference type="SUPFAM" id="SSF51735">
    <property type="entry name" value="NAD(P)-binding Rossmann-fold domains"/>
    <property type="match status" value="1"/>
</dbReference>
<organism evidence="12">
    <name type="scientific">uncultured Acidimicrobiales bacterium</name>
    <dbReference type="NCBI Taxonomy" id="310071"/>
    <lineage>
        <taxon>Bacteria</taxon>
        <taxon>Bacillati</taxon>
        <taxon>Actinomycetota</taxon>
        <taxon>Acidimicrobiia</taxon>
        <taxon>Acidimicrobiales</taxon>
        <taxon>environmental samples</taxon>
    </lineage>
</organism>
<dbReference type="InterPro" id="IPR006140">
    <property type="entry name" value="D-isomer_DH_NAD-bd"/>
</dbReference>
<evidence type="ECO:0000256" key="3">
    <source>
        <dbReference type="ARBA" id="ARBA00005854"/>
    </source>
</evidence>
<comment type="catalytic activity">
    <reaction evidence="9 10">
        <text>(2R)-3-phosphoglycerate + NAD(+) = 3-phosphooxypyruvate + NADH + H(+)</text>
        <dbReference type="Rhea" id="RHEA:12641"/>
        <dbReference type="ChEBI" id="CHEBI:15378"/>
        <dbReference type="ChEBI" id="CHEBI:18110"/>
        <dbReference type="ChEBI" id="CHEBI:57540"/>
        <dbReference type="ChEBI" id="CHEBI:57945"/>
        <dbReference type="ChEBI" id="CHEBI:58272"/>
        <dbReference type="EC" id="1.1.1.95"/>
    </reaction>
</comment>
<dbReference type="SUPFAM" id="SSF55021">
    <property type="entry name" value="ACT-like"/>
    <property type="match status" value="1"/>
</dbReference>
<feature type="domain" description="ACT" evidence="11">
    <location>
        <begin position="449"/>
        <end position="521"/>
    </location>
</feature>
<dbReference type="InterPro" id="IPR006139">
    <property type="entry name" value="D-isomer_2_OHA_DH_cat_dom"/>
</dbReference>
<dbReference type="CDD" id="cd12173">
    <property type="entry name" value="PGDH_4"/>
    <property type="match status" value="1"/>
</dbReference>
<dbReference type="InterPro" id="IPR045865">
    <property type="entry name" value="ACT-like_dom_sf"/>
</dbReference>
<keyword evidence="5 10" id="KW-0560">Oxidoreductase</keyword>
<dbReference type="Pfam" id="PF01842">
    <property type="entry name" value="ACT"/>
    <property type="match status" value="1"/>
</dbReference>
<dbReference type="InterPro" id="IPR029009">
    <property type="entry name" value="ASB_dom_sf"/>
</dbReference>
<dbReference type="FunFam" id="3.30.70.260:FF:000008">
    <property type="entry name" value="D-3-phosphoglycerate dehydrogenase, chloroplastic"/>
    <property type="match status" value="1"/>
</dbReference>
<name>A0A6J4HPU2_9ACTN</name>
<dbReference type="InterPro" id="IPR045626">
    <property type="entry name" value="PGDH_ASB_dom"/>
</dbReference>
<evidence type="ECO:0000256" key="4">
    <source>
        <dbReference type="ARBA" id="ARBA00021582"/>
    </source>
</evidence>
<dbReference type="Pfam" id="PF19304">
    <property type="entry name" value="PGDH_inter"/>
    <property type="match status" value="1"/>
</dbReference>
<dbReference type="Pfam" id="PF02826">
    <property type="entry name" value="2-Hacid_dh_C"/>
    <property type="match status" value="1"/>
</dbReference>
<evidence type="ECO:0000256" key="7">
    <source>
        <dbReference type="ARBA" id="ARBA00023299"/>
    </source>
</evidence>
<dbReference type="Gene3D" id="3.30.1330.90">
    <property type="entry name" value="D-3-phosphoglycerate dehydrogenase, domain 3"/>
    <property type="match status" value="1"/>
</dbReference>